<comment type="caution">
    <text evidence="6">The sequence shown here is derived from an EMBL/GenBank/DDBJ whole genome shotgun (WGS) entry which is preliminary data.</text>
</comment>
<dbReference type="Pfam" id="PF00534">
    <property type="entry name" value="Glycos_transf_1"/>
    <property type="match status" value="1"/>
</dbReference>
<dbReference type="CDD" id="cd03801">
    <property type="entry name" value="GT4_PimA-like"/>
    <property type="match status" value="1"/>
</dbReference>
<dbReference type="GO" id="GO:0016757">
    <property type="term" value="F:glycosyltransferase activity"/>
    <property type="evidence" value="ECO:0007669"/>
    <property type="project" value="UniProtKB-KW"/>
</dbReference>
<dbReference type="GO" id="GO:1901137">
    <property type="term" value="P:carbohydrate derivative biosynthetic process"/>
    <property type="evidence" value="ECO:0007669"/>
    <property type="project" value="UniProtKB-ARBA"/>
</dbReference>
<name>A0A7K1KWV6_9ACTN</name>
<dbReference type="PANTHER" id="PTHR45947:SF3">
    <property type="entry name" value="SULFOQUINOVOSYL TRANSFERASE SQD2"/>
    <property type="match status" value="1"/>
</dbReference>
<dbReference type="SUPFAM" id="SSF53756">
    <property type="entry name" value="UDP-Glycosyltransferase/glycogen phosphorylase"/>
    <property type="match status" value="1"/>
</dbReference>
<feature type="domain" description="Glycosyltransferase subfamily 4-like N-terminal" evidence="5">
    <location>
        <begin position="31"/>
        <end position="194"/>
    </location>
</feature>
<proteinExistence type="predicted"/>
<evidence type="ECO:0000259" key="4">
    <source>
        <dbReference type="Pfam" id="PF00534"/>
    </source>
</evidence>
<reference evidence="6 7" key="1">
    <citation type="submission" date="2019-11" db="EMBL/GenBank/DDBJ databases">
        <authorList>
            <person name="Cao P."/>
        </authorList>
    </citation>
    <scope>NUCLEOTIDE SEQUENCE [LARGE SCALE GENOMIC DNA]</scope>
    <source>
        <strain evidence="6 7">NEAU-AAG5</strain>
    </source>
</reference>
<accession>A0A7K1KWV6</accession>
<dbReference type="Gene3D" id="3.40.50.2000">
    <property type="entry name" value="Glycogen Phosphorylase B"/>
    <property type="match status" value="2"/>
</dbReference>
<dbReference type="InterPro" id="IPR001296">
    <property type="entry name" value="Glyco_trans_1"/>
</dbReference>
<keyword evidence="7" id="KW-1185">Reference proteome</keyword>
<dbReference type="Proteomes" id="UP000432015">
    <property type="component" value="Unassembled WGS sequence"/>
</dbReference>
<dbReference type="RefSeq" id="WP_156215763.1">
    <property type="nucleotide sequence ID" value="NZ_WOFH01000003.1"/>
</dbReference>
<evidence type="ECO:0000256" key="2">
    <source>
        <dbReference type="ARBA" id="ARBA00022679"/>
    </source>
</evidence>
<dbReference type="Pfam" id="PF13439">
    <property type="entry name" value="Glyco_transf_4"/>
    <property type="match status" value="1"/>
</dbReference>
<evidence type="ECO:0000256" key="1">
    <source>
        <dbReference type="ARBA" id="ARBA00022676"/>
    </source>
</evidence>
<dbReference type="InterPro" id="IPR050194">
    <property type="entry name" value="Glycosyltransferase_grp1"/>
</dbReference>
<organism evidence="6 7">
    <name type="scientific">Actinomadura litoris</name>
    <dbReference type="NCBI Taxonomy" id="2678616"/>
    <lineage>
        <taxon>Bacteria</taxon>
        <taxon>Bacillati</taxon>
        <taxon>Actinomycetota</taxon>
        <taxon>Actinomycetes</taxon>
        <taxon>Streptosporangiales</taxon>
        <taxon>Thermomonosporaceae</taxon>
        <taxon>Actinomadura</taxon>
    </lineage>
</organism>
<evidence type="ECO:0000313" key="7">
    <source>
        <dbReference type="Proteomes" id="UP000432015"/>
    </source>
</evidence>
<dbReference type="PANTHER" id="PTHR45947">
    <property type="entry name" value="SULFOQUINOVOSYL TRANSFERASE SQD2"/>
    <property type="match status" value="1"/>
</dbReference>
<sequence>MSICSHPGDTSVAGLRLAVVNWRDPWHPAAGGAERYAWQVARGLAGRGAHVRYVTSRAPGRHRRERVEDVELVRLGGRFTVYPLVLLWMLARRRSFDAVVDCQNGIPFFTPWALGRRVPVFCVIHHVHDAQFGVYFRSWRVWLAWLGRALEGPVSRWTYRRHAYVVVSPSTLRAVRERLAWTGPVYVVPNGIPRETGSFPVAPGEGGGTELVCVTRLVPHKRLDLLLDLAERIAERRPGLRVHVIGDGPEGPALAAEIAWRGLGGTVIAHGYVAEDAKAALVARADLHLSTSEGEGWGLSVIEAAALGVPTVARNVDGLRDAVRDGVTGWLTGPCERTDEAVERALKDLDDPSRRKEVAEACRAWAAEFAWSRTTDRMAALLAAAVRTGTSSTKDDRAHVVHRYGDEHPRVVEGPVRDELVALPHRTLRTATPTERLLGRAEPAAPPERRVRS</sequence>
<evidence type="ECO:0000259" key="5">
    <source>
        <dbReference type="Pfam" id="PF13439"/>
    </source>
</evidence>
<feature type="region of interest" description="Disordered" evidence="3">
    <location>
        <begin position="431"/>
        <end position="453"/>
    </location>
</feature>
<evidence type="ECO:0000256" key="3">
    <source>
        <dbReference type="SAM" id="MobiDB-lite"/>
    </source>
</evidence>
<evidence type="ECO:0000313" key="6">
    <source>
        <dbReference type="EMBL" id="MUN36680.1"/>
    </source>
</evidence>
<keyword evidence="1" id="KW-0328">Glycosyltransferase</keyword>
<dbReference type="InterPro" id="IPR028098">
    <property type="entry name" value="Glyco_trans_4-like_N"/>
</dbReference>
<gene>
    <name evidence="6" type="ORF">GNZ18_08735</name>
</gene>
<dbReference type="AlphaFoldDB" id="A0A7K1KWV6"/>
<protein>
    <submittedName>
        <fullName evidence="6">Glycosyltransferase</fullName>
    </submittedName>
</protein>
<keyword evidence="2 6" id="KW-0808">Transferase</keyword>
<dbReference type="EMBL" id="WOFH01000003">
    <property type="protein sequence ID" value="MUN36680.1"/>
    <property type="molecule type" value="Genomic_DNA"/>
</dbReference>
<feature type="domain" description="Glycosyl transferase family 1" evidence="4">
    <location>
        <begin position="210"/>
        <end position="363"/>
    </location>
</feature>